<sequence>MSSETKTCQNCKNEFCVEPEDFEFYAKIKVPPPTFCPECRLMRRLAWQGFNSLYKRKCDFSGDIVVSNQRPDNGHKVYRQDIWWSDKWDSKEYGREYDFSRPFFTQFAELFQDVPLPSLNVEYTTMVNSEYCNGAATLKNCYLCFRADHGEDCAYLTSITYMKDCFDQTFSDRSELSYFSSKLLNCYQCFYSYNCDNCQDVWFSRDLVGCSSCIGCIGLRNKKYHIFNKPVTKEEFGDALKKFDFGSHKNTENFKREAKEFMLKFPRREYCGKNAINSSGDYLYNVKNVLNSFIVSDGENCKFVQFIKSPARNSMDYTMFGMNGEWIYESAWVGLTVNTIKFGVWDYGAHHLEYSFGCHSSGNLFGCVGVRGGEYCILNKQYSKEKYEALVPKIIKHMNDMPYRDARGREYRYGEMFPVELSPWAYNESLADEWFPSSKEDALAKGFSWRDPDKKEYQDATVNIPDHVKDVGDDILNGILKCVSCGKNYLLIRIELDFYRRFNVPIPRKCPSCRTRERLDEFNPIKLYNRKCAKCGKDIKTSYAPDRPEIVYCEQCYQAEVV</sequence>
<accession>A0A1G2GZ44</accession>
<comment type="caution">
    <text evidence="1">The sequence shown here is derived from an EMBL/GenBank/DDBJ whole genome shotgun (WGS) entry which is preliminary data.</text>
</comment>
<dbReference type="AlphaFoldDB" id="A0A1G2GZ44"/>
<reference evidence="1 2" key="1">
    <citation type="journal article" date="2016" name="Nat. Commun.">
        <title>Thousands of microbial genomes shed light on interconnected biogeochemical processes in an aquifer system.</title>
        <authorList>
            <person name="Anantharaman K."/>
            <person name="Brown C.T."/>
            <person name="Hug L.A."/>
            <person name="Sharon I."/>
            <person name="Castelle C.J."/>
            <person name="Probst A.J."/>
            <person name="Thomas B.C."/>
            <person name="Singh A."/>
            <person name="Wilkins M.J."/>
            <person name="Karaoz U."/>
            <person name="Brodie E.L."/>
            <person name="Williams K.H."/>
            <person name="Hubbard S.S."/>
            <person name="Banfield J.F."/>
        </authorList>
    </citation>
    <scope>NUCLEOTIDE SEQUENCE [LARGE SCALE GENOMIC DNA]</scope>
</reference>
<name>A0A1G2GZ44_9BACT</name>
<gene>
    <name evidence="1" type="ORF">A3J04_03840</name>
</gene>
<evidence type="ECO:0000313" key="1">
    <source>
        <dbReference type="EMBL" id="OGZ55340.1"/>
    </source>
</evidence>
<dbReference type="EMBL" id="MHNZ01000034">
    <property type="protein sequence ID" value="OGZ55340.1"/>
    <property type="molecule type" value="Genomic_DNA"/>
</dbReference>
<organism evidence="1 2">
    <name type="scientific">Candidatus Ryanbacteria bacterium RIFCSPLOWO2_02_FULL_47_14</name>
    <dbReference type="NCBI Taxonomy" id="1802129"/>
    <lineage>
        <taxon>Bacteria</taxon>
        <taxon>Candidatus Ryaniibacteriota</taxon>
    </lineage>
</organism>
<protein>
    <recommendedName>
        <fullName evidence="3">Zinc-binding domain-containing protein</fullName>
    </recommendedName>
</protein>
<dbReference type="STRING" id="1802129.A3J04_03840"/>
<evidence type="ECO:0008006" key="3">
    <source>
        <dbReference type="Google" id="ProtNLM"/>
    </source>
</evidence>
<evidence type="ECO:0000313" key="2">
    <source>
        <dbReference type="Proteomes" id="UP000177954"/>
    </source>
</evidence>
<proteinExistence type="predicted"/>
<dbReference type="Proteomes" id="UP000177954">
    <property type="component" value="Unassembled WGS sequence"/>
</dbReference>